<dbReference type="Proteomes" id="UP000692954">
    <property type="component" value="Unassembled WGS sequence"/>
</dbReference>
<accession>A0A8S1RQP4</accession>
<organism evidence="1 2">
    <name type="scientific">Paramecium sonneborni</name>
    <dbReference type="NCBI Taxonomy" id="65129"/>
    <lineage>
        <taxon>Eukaryota</taxon>
        <taxon>Sar</taxon>
        <taxon>Alveolata</taxon>
        <taxon>Ciliophora</taxon>
        <taxon>Intramacronucleata</taxon>
        <taxon>Oligohymenophorea</taxon>
        <taxon>Peniculida</taxon>
        <taxon>Parameciidae</taxon>
        <taxon>Paramecium</taxon>
    </lineage>
</organism>
<dbReference type="EMBL" id="CAJJDN010000231">
    <property type="protein sequence ID" value="CAD8129590.1"/>
    <property type="molecule type" value="Genomic_DNA"/>
</dbReference>
<dbReference type="AlphaFoldDB" id="A0A8S1RQP4"/>
<comment type="caution">
    <text evidence="1">The sequence shown here is derived from an EMBL/GenBank/DDBJ whole genome shotgun (WGS) entry which is preliminary data.</text>
</comment>
<gene>
    <name evidence="1" type="ORF">PSON_ATCC_30995.1.T2310021</name>
</gene>
<evidence type="ECO:0000313" key="1">
    <source>
        <dbReference type="EMBL" id="CAD8129590.1"/>
    </source>
</evidence>
<proteinExistence type="predicted"/>
<sequence>MYVIKQKQLYMKYKLLSNQMIIFHFGEFNLQILKQEQNFILLNKLINIKLLQNQIIIRNDQMQQYEFIRYYILDLFILLYYPLKKKLNMKNQLIQQVYEQTKYDIQPKIENFTFEEYSHNNNEQLIKKNHENISIAVNSQKIQRDLIIYN</sequence>
<keyword evidence="2" id="KW-1185">Reference proteome</keyword>
<name>A0A8S1RQP4_9CILI</name>
<protein>
    <submittedName>
        <fullName evidence="1">Uncharacterized protein</fullName>
    </submittedName>
</protein>
<evidence type="ECO:0000313" key="2">
    <source>
        <dbReference type="Proteomes" id="UP000692954"/>
    </source>
</evidence>
<reference evidence="1" key="1">
    <citation type="submission" date="2021-01" db="EMBL/GenBank/DDBJ databases">
        <authorList>
            <consortium name="Genoscope - CEA"/>
            <person name="William W."/>
        </authorList>
    </citation>
    <scope>NUCLEOTIDE SEQUENCE</scope>
</reference>